<evidence type="ECO:0000256" key="1">
    <source>
        <dbReference type="SAM" id="MobiDB-lite"/>
    </source>
</evidence>
<comment type="caution">
    <text evidence="2">The sequence shown here is derived from an EMBL/GenBank/DDBJ whole genome shotgun (WGS) entry which is preliminary data.</text>
</comment>
<name>A0ABP9URJ9_9BACT</name>
<organism evidence="2 3">
    <name type="scientific">Haloferula sargassicola</name>
    <dbReference type="NCBI Taxonomy" id="490096"/>
    <lineage>
        <taxon>Bacteria</taxon>
        <taxon>Pseudomonadati</taxon>
        <taxon>Verrucomicrobiota</taxon>
        <taxon>Verrucomicrobiia</taxon>
        <taxon>Verrucomicrobiales</taxon>
        <taxon>Verrucomicrobiaceae</taxon>
        <taxon>Haloferula</taxon>
    </lineage>
</organism>
<gene>
    <name evidence="2" type="ORF">Hsar01_03407</name>
</gene>
<protein>
    <submittedName>
        <fullName evidence="2">Uncharacterized protein</fullName>
    </submittedName>
</protein>
<accession>A0ABP9URJ9</accession>
<dbReference type="RefSeq" id="WP_353568264.1">
    <property type="nucleotide sequence ID" value="NZ_BAABRI010000021.1"/>
</dbReference>
<dbReference type="Proteomes" id="UP001476282">
    <property type="component" value="Unassembled WGS sequence"/>
</dbReference>
<dbReference type="EMBL" id="BAABRI010000021">
    <property type="protein sequence ID" value="GAA5484166.1"/>
    <property type="molecule type" value="Genomic_DNA"/>
</dbReference>
<keyword evidence="3" id="KW-1185">Reference proteome</keyword>
<evidence type="ECO:0000313" key="2">
    <source>
        <dbReference type="EMBL" id="GAA5484166.1"/>
    </source>
</evidence>
<reference evidence="2 3" key="1">
    <citation type="submission" date="2024-02" db="EMBL/GenBank/DDBJ databases">
        <title>Haloferula sargassicola NBRC 104335.</title>
        <authorList>
            <person name="Ichikawa N."/>
            <person name="Katano-Makiyama Y."/>
            <person name="Hidaka K."/>
        </authorList>
    </citation>
    <scope>NUCLEOTIDE SEQUENCE [LARGE SCALE GENOMIC DNA]</scope>
    <source>
        <strain evidence="2 3">NBRC 104335</strain>
    </source>
</reference>
<sequence length="224" mass="24686">MDTLKILLGATLALILGALIAWVGKMNTGMNEASKDDVARMRQTIAEMEKEIQRLHDEKELRSLKQAAEEPSGTDLVTREEAEQSTEELEARLKLLEEEKAEAELNAKRADDEAQFLTGREAESRDKSARRARVINDAMLIARVAQWQEDPNFGDFAVLQVVSPENVQTGSVLAIRRNGGVLGKLRVGEITIDGAIANPVTQFGEIKPEPGDELILDEVVQLAN</sequence>
<feature type="region of interest" description="Disordered" evidence="1">
    <location>
        <begin position="64"/>
        <end position="85"/>
    </location>
</feature>
<proteinExistence type="predicted"/>
<evidence type="ECO:0000313" key="3">
    <source>
        <dbReference type="Proteomes" id="UP001476282"/>
    </source>
</evidence>